<dbReference type="Proteomes" id="UP000191500">
    <property type="component" value="Unassembled WGS sequence"/>
</dbReference>
<gene>
    <name evidence="1" type="ORF">PENCOP_c006G05492</name>
</gene>
<dbReference type="AlphaFoldDB" id="A0A1V6UNP4"/>
<dbReference type="EMBL" id="MDDG01000006">
    <property type="protein sequence ID" value="OQE40046.1"/>
    <property type="molecule type" value="Genomic_DNA"/>
</dbReference>
<keyword evidence="2" id="KW-1185">Reference proteome</keyword>
<sequence>MYHVDRYLQSEDAKRGLQRWERHPLTVHDNPLFLEIAKRILRIDHPAPRDLRTTIKSLNQLTRDVKDDSFYGYKAEVDKGEDGWLPDSARGEYEAT</sequence>
<comment type="caution">
    <text evidence="1">The sequence shown here is derived from an EMBL/GenBank/DDBJ whole genome shotgun (WGS) entry which is preliminary data.</text>
</comment>
<evidence type="ECO:0000313" key="1">
    <source>
        <dbReference type="EMBL" id="OQE40046.1"/>
    </source>
</evidence>
<proteinExistence type="predicted"/>
<name>A0A1V6UNP4_9EURO</name>
<accession>A0A1V6UNP4</accession>
<evidence type="ECO:0000313" key="2">
    <source>
        <dbReference type="Proteomes" id="UP000191500"/>
    </source>
</evidence>
<reference evidence="2" key="1">
    <citation type="journal article" date="2017" name="Nat. Microbiol.">
        <title>Global analysis of biosynthetic gene clusters reveals vast potential of secondary metabolite production in Penicillium species.</title>
        <authorList>
            <person name="Nielsen J.C."/>
            <person name="Grijseels S."/>
            <person name="Prigent S."/>
            <person name="Ji B."/>
            <person name="Dainat J."/>
            <person name="Nielsen K.F."/>
            <person name="Frisvad J.C."/>
            <person name="Workman M."/>
            <person name="Nielsen J."/>
        </authorList>
    </citation>
    <scope>NUCLEOTIDE SEQUENCE [LARGE SCALE GENOMIC DNA]</scope>
    <source>
        <strain evidence="2">IBT 31321</strain>
    </source>
</reference>
<organism evidence="1 2">
    <name type="scientific">Penicillium coprophilum</name>
    <dbReference type="NCBI Taxonomy" id="36646"/>
    <lineage>
        <taxon>Eukaryota</taxon>
        <taxon>Fungi</taxon>
        <taxon>Dikarya</taxon>
        <taxon>Ascomycota</taxon>
        <taxon>Pezizomycotina</taxon>
        <taxon>Eurotiomycetes</taxon>
        <taxon>Eurotiomycetidae</taxon>
        <taxon>Eurotiales</taxon>
        <taxon>Aspergillaceae</taxon>
        <taxon>Penicillium</taxon>
    </lineage>
</organism>
<protein>
    <submittedName>
        <fullName evidence="1">Uncharacterized protein</fullName>
    </submittedName>
</protein>